<evidence type="ECO:0000256" key="2">
    <source>
        <dbReference type="ARBA" id="ARBA00022840"/>
    </source>
</evidence>
<dbReference type="InterPro" id="IPR001752">
    <property type="entry name" value="Kinesin_motor_dom"/>
</dbReference>
<dbReference type="SUPFAM" id="SSF52540">
    <property type="entry name" value="P-loop containing nucleoside triphosphate hydrolases"/>
    <property type="match status" value="1"/>
</dbReference>
<feature type="domain" description="Kinesin motor" evidence="7">
    <location>
        <begin position="332"/>
        <end position="499"/>
    </location>
</feature>
<dbReference type="Proteomes" id="UP001279734">
    <property type="component" value="Unassembled WGS sequence"/>
</dbReference>
<dbReference type="PRINTS" id="PR00380">
    <property type="entry name" value="KINESINHEAVY"/>
</dbReference>
<dbReference type="PROSITE" id="PS00411">
    <property type="entry name" value="KINESIN_MOTOR_1"/>
    <property type="match status" value="1"/>
</dbReference>
<dbReference type="Gene3D" id="3.40.850.10">
    <property type="entry name" value="Kinesin motor domain"/>
    <property type="match status" value="2"/>
</dbReference>
<keyword evidence="1 5" id="KW-0547">Nucleotide-binding</keyword>
<evidence type="ECO:0000256" key="1">
    <source>
        <dbReference type="ARBA" id="ARBA00022741"/>
    </source>
</evidence>
<dbReference type="InterPro" id="IPR019821">
    <property type="entry name" value="Kinesin_motor_CS"/>
</dbReference>
<evidence type="ECO:0000313" key="8">
    <source>
        <dbReference type="EMBL" id="GMH24137.1"/>
    </source>
</evidence>
<feature type="domain" description="Kinesin motor" evidence="7">
    <location>
        <begin position="255"/>
        <end position="331"/>
    </location>
</feature>
<dbReference type="InterPro" id="IPR027640">
    <property type="entry name" value="Kinesin-like_fam"/>
</dbReference>
<keyword evidence="2 5" id="KW-0067">ATP-binding</keyword>
<dbReference type="Pfam" id="PF00225">
    <property type="entry name" value="Kinesin"/>
    <property type="match status" value="1"/>
</dbReference>
<dbReference type="PROSITE" id="PS50067">
    <property type="entry name" value="KINESIN_MOTOR_2"/>
    <property type="match status" value="2"/>
</dbReference>
<organism evidence="8 9">
    <name type="scientific">Nepenthes gracilis</name>
    <name type="common">Slender pitcher plant</name>
    <dbReference type="NCBI Taxonomy" id="150966"/>
    <lineage>
        <taxon>Eukaryota</taxon>
        <taxon>Viridiplantae</taxon>
        <taxon>Streptophyta</taxon>
        <taxon>Embryophyta</taxon>
        <taxon>Tracheophyta</taxon>
        <taxon>Spermatophyta</taxon>
        <taxon>Magnoliopsida</taxon>
        <taxon>eudicotyledons</taxon>
        <taxon>Gunneridae</taxon>
        <taxon>Pentapetalae</taxon>
        <taxon>Caryophyllales</taxon>
        <taxon>Nepenthaceae</taxon>
        <taxon>Nepenthes</taxon>
    </lineage>
</organism>
<dbReference type="PANTHER" id="PTHR47972:SF18">
    <property type="entry name" value="KINESIN-LIKE PROTEIN KIN-14R"/>
    <property type="match status" value="1"/>
</dbReference>
<evidence type="ECO:0000313" key="9">
    <source>
        <dbReference type="Proteomes" id="UP001279734"/>
    </source>
</evidence>
<keyword evidence="6" id="KW-0175">Coiled coil</keyword>
<reference evidence="8" key="1">
    <citation type="submission" date="2023-05" db="EMBL/GenBank/DDBJ databases">
        <title>Nepenthes gracilis genome sequencing.</title>
        <authorList>
            <person name="Fukushima K."/>
        </authorList>
    </citation>
    <scope>NUCLEOTIDE SEQUENCE</scope>
    <source>
        <strain evidence="8">SING2019-196</strain>
    </source>
</reference>
<evidence type="ECO:0000259" key="7">
    <source>
        <dbReference type="PROSITE" id="PS50067"/>
    </source>
</evidence>
<dbReference type="GO" id="GO:0007018">
    <property type="term" value="P:microtubule-based movement"/>
    <property type="evidence" value="ECO:0007669"/>
    <property type="project" value="InterPro"/>
</dbReference>
<sequence>MAQLSLVPDETIMFVNAGGEAPREADSRVNFIADTYYEGGDAVLSEFDIFAVVEANKPLQFVDFRLSVKEDSKIVITFEKVFGRPVVSGICIRRAPKFSDSQLVHDYIRCKNCPAEVEVPLTQMNVIKSLTAANKRLEKVRMEVDNNLLQTFCLERQVEKQVEELRALYNKYEHDKKHWMTAITYFEEIIKQMKQEHCQLSWEAHECADAIPELNKIVFAVQSLVFQCKDLKEKYIDGQTRRKKLYNEVQEAKGNIRVFSRCRPLNKQDQSAGCATVVDFERVSDGEIEILTSGSTKTTFKFDEVYTPKDDQVDVFTDASPMVVSVLDGYNLFETGKERNDAFEDNISVSMLEVYNEQIRDLLAMPSTTKSDTRLEIKQACEGSHHVPGIVEAKVVNINKVWNVLQAGSNARAVGSNNVNEHSNRSHCMLCVMVRAKNLMNGECTKSKLWLVDLAGSERLAKTDIQGERLKDAQNINRSLSALGDVISALSNKSSHIPYCPSEQDLGETISSLNFASRVCGIDLGPAKRQTGSSELQKTKMLLDKARQESRSKDESIRKLEESLLNLECKARSKDQTCKHQHERIRELEDQLELKVALHSHVENQILLLQQSLKGKEDLCTTLQHKIKELEDKLRKQLDPCLEPTLRLTDCGQVFGANRSAIKPGLTDEIRGEVDPSVLRILNSSNWITVTGLCHLKRCNFE</sequence>
<dbReference type="PANTHER" id="PTHR47972">
    <property type="entry name" value="KINESIN-LIKE PROTEIN KLP-3"/>
    <property type="match status" value="1"/>
</dbReference>
<evidence type="ECO:0000256" key="6">
    <source>
        <dbReference type="SAM" id="Coils"/>
    </source>
</evidence>
<keyword evidence="9" id="KW-1185">Reference proteome</keyword>
<dbReference type="InterPro" id="IPR027417">
    <property type="entry name" value="P-loop_NTPase"/>
</dbReference>
<dbReference type="InterPro" id="IPR036961">
    <property type="entry name" value="Kinesin_motor_dom_sf"/>
</dbReference>
<comment type="caution">
    <text evidence="4">Lacks conserved residue(s) required for the propagation of feature annotation.</text>
</comment>
<dbReference type="GO" id="GO:0005524">
    <property type="term" value="F:ATP binding"/>
    <property type="evidence" value="ECO:0007669"/>
    <property type="project" value="UniProtKB-KW"/>
</dbReference>
<accession>A0AAD3T8V4</accession>
<comment type="caution">
    <text evidence="8">The sequence shown here is derived from an EMBL/GenBank/DDBJ whole genome shotgun (WGS) entry which is preliminary data.</text>
</comment>
<keyword evidence="3 5" id="KW-0505">Motor protein</keyword>
<comment type="similarity">
    <text evidence="4 5">Belongs to the TRAFAC class myosin-kinesin ATPase superfamily. Kinesin family.</text>
</comment>
<evidence type="ECO:0000256" key="4">
    <source>
        <dbReference type="PROSITE-ProRule" id="PRU00283"/>
    </source>
</evidence>
<dbReference type="AlphaFoldDB" id="A0AAD3T8V4"/>
<dbReference type="GO" id="GO:0005874">
    <property type="term" value="C:microtubule"/>
    <property type="evidence" value="ECO:0007669"/>
    <property type="project" value="UniProtKB-KW"/>
</dbReference>
<feature type="coiled-coil region" evidence="6">
    <location>
        <begin position="127"/>
        <end position="175"/>
    </location>
</feature>
<evidence type="ECO:0000256" key="5">
    <source>
        <dbReference type="RuleBase" id="RU000394"/>
    </source>
</evidence>
<dbReference type="SMART" id="SM00129">
    <property type="entry name" value="KISc"/>
    <property type="match status" value="1"/>
</dbReference>
<dbReference type="EMBL" id="BSYO01000027">
    <property type="protein sequence ID" value="GMH24137.1"/>
    <property type="molecule type" value="Genomic_DNA"/>
</dbReference>
<gene>
    <name evidence="8" type="ORF">Nepgr_025980</name>
</gene>
<keyword evidence="5" id="KW-0493">Microtubule</keyword>
<feature type="coiled-coil region" evidence="6">
    <location>
        <begin position="543"/>
        <end position="577"/>
    </location>
</feature>
<dbReference type="GO" id="GO:0003777">
    <property type="term" value="F:microtubule motor activity"/>
    <property type="evidence" value="ECO:0007669"/>
    <property type="project" value="InterPro"/>
</dbReference>
<name>A0AAD3T8V4_NEPGR</name>
<dbReference type="GO" id="GO:0008017">
    <property type="term" value="F:microtubule binding"/>
    <property type="evidence" value="ECO:0007669"/>
    <property type="project" value="InterPro"/>
</dbReference>
<protein>
    <recommendedName>
        <fullName evidence="5">Kinesin-like protein</fullName>
    </recommendedName>
</protein>
<proteinExistence type="inferred from homology"/>
<evidence type="ECO:0000256" key="3">
    <source>
        <dbReference type="ARBA" id="ARBA00023175"/>
    </source>
</evidence>